<dbReference type="CDD" id="cd07564">
    <property type="entry name" value="nitrilases_CHs"/>
    <property type="match status" value="1"/>
</dbReference>
<dbReference type="InterPro" id="IPR044149">
    <property type="entry name" value="Nitrilases_CHs"/>
</dbReference>
<dbReference type="SUPFAM" id="SSF56317">
    <property type="entry name" value="Carbon-nitrogen hydrolase"/>
    <property type="match status" value="1"/>
</dbReference>
<dbReference type="Gene3D" id="3.60.110.10">
    <property type="entry name" value="Carbon-nitrogen hydrolase"/>
    <property type="match status" value="1"/>
</dbReference>
<dbReference type="InterPro" id="IPR000132">
    <property type="entry name" value="Nitrilase/CN_hydratase_CS"/>
</dbReference>
<feature type="domain" description="CN hydrolase" evidence="5">
    <location>
        <begin position="10"/>
        <end position="293"/>
    </location>
</feature>
<keyword evidence="2 6" id="KW-0378">Hydrolase</keyword>
<dbReference type="PANTHER" id="PTHR46044">
    <property type="entry name" value="NITRILASE"/>
    <property type="match status" value="1"/>
</dbReference>
<evidence type="ECO:0000313" key="7">
    <source>
        <dbReference type="Proteomes" id="UP001610563"/>
    </source>
</evidence>
<proteinExistence type="inferred from homology"/>
<comment type="similarity">
    <text evidence="1">Belongs to the carbon-nitrogen hydrolase superfamily. Nitrilase family.</text>
</comment>
<evidence type="ECO:0000259" key="5">
    <source>
        <dbReference type="PROSITE" id="PS50263"/>
    </source>
</evidence>
<comment type="caution">
    <text evidence="6">The sequence shown here is derived from an EMBL/GenBank/DDBJ whole genome shotgun (WGS) entry which is preliminary data.</text>
</comment>
<evidence type="ECO:0000313" key="6">
    <source>
        <dbReference type="EMBL" id="KAL2797087.1"/>
    </source>
</evidence>
<protein>
    <recommendedName>
        <fullName evidence="4">nitrilase</fullName>
        <ecNumber evidence="4">3.5.5.1</ecNumber>
    </recommendedName>
</protein>
<dbReference type="EMBL" id="JBFTWV010000021">
    <property type="protein sequence ID" value="KAL2797087.1"/>
    <property type="molecule type" value="Genomic_DNA"/>
</dbReference>
<dbReference type="InterPro" id="IPR036526">
    <property type="entry name" value="C-N_Hydrolase_sf"/>
</dbReference>
<dbReference type="PROSITE" id="PS50263">
    <property type="entry name" value="CN_HYDROLASE"/>
    <property type="match status" value="1"/>
</dbReference>
<comment type="catalytic activity">
    <reaction evidence="3">
        <text>a nitrile + 2 H2O = a carboxylate + NH4(+)</text>
        <dbReference type="Rhea" id="RHEA:21724"/>
        <dbReference type="ChEBI" id="CHEBI:15377"/>
        <dbReference type="ChEBI" id="CHEBI:18379"/>
        <dbReference type="ChEBI" id="CHEBI:28938"/>
        <dbReference type="ChEBI" id="CHEBI:29067"/>
        <dbReference type="EC" id="3.5.5.1"/>
    </reaction>
</comment>
<reference evidence="6 7" key="1">
    <citation type="submission" date="2024-07" db="EMBL/GenBank/DDBJ databases">
        <title>Section-level genome sequencing and comparative genomics of Aspergillus sections Usti and Cavernicolus.</title>
        <authorList>
            <consortium name="Lawrence Berkeley National Laboratory"/>
            <person name="Nybo J.L."/>
            <person name="Vesth T.C."/>
            <person name="Theobald S."/>
            <person name="Frisvad J.C."/>
            <person name="Larsen T.O."/>
            <person name="Kjaerboelling I."/>
            <person name="Rothschild-Mancinelli K."/>
            <person name="Lyhne E.K."/>
            <person name="Kogle M.E."/>
            <person name="Barry K."/>
            <person name="Clum A."/>
            <person name="Na H."/>
            <person name="Ledsgaard L."/>
            <person name="Lin J."/>
            <person name="Lipzen A."/>
            <person name="Kuo A."/>
            <person name="Riley R."/>
            <person name="Mondo S."/>
            <person name="Labutti K."/>
            <person name="Haridas S."/>
            <person name="Pangalinan J."/>
            <person name="Salamov A.A."/>
            <person name="Simmons B.A."/>
            <person name="Magnuson J.K."/>
            <person name="Chen J."/>
            <person name="Drula E."/>
            <person name="Henrissat B."/>
            <person name="Wiebenga A."/>
            <person name="Lubbers R.J."/>
            <person name="Gomes A.C."/>
            <person name="Makela M.R."/>
            <person name="Stajich J."/>
            <person name="Grigoriev I.V."/>
            <person name="Mortensen U.H."/>
            <person name="De Vries R.P."/>
            <person name="Baker S.E."/>
            <person name="Andersen M.R."/>
        </authorList>
    </citation>
    <scope>NUCLEOTIDE SEQUENCE [LARGE SCALE GENOMIC DNA]</scope>
    <source>
        <strain evidence="6 7">CBS 209.92</strain>
    </source>
</reference>
<organism evidence="6 7">
    <name type="scientific">Aspergillus keveii</name>
    <dbReference type="NCBI Taxonomy" id="714993"/>
    <lineage>
        <taxon>Eukaryota</taxon>
        <taxon>Fungi</taxon>
        <taxon>Dikarya</taxon>
        <taxon>Ascomycota</taxon>
        <taxon>Pezizomycotina</taxon>
        <taxon>Eurotiomycetes</taxon>
        <taxon>Eurotiomycetidae</taxon>
        <taxon>Eurotiales</taxon>
        <taxon>Aspergillaceae</taxon>
        <taxon>Aspergillus</taxon>
        <taxon>Aspergillus subgen. Nidulantes</taxon>
    </lineage>
</organism>
<keyword evidence="7" id="KW-1185">Reference proteome</keyword>
<dbReference type="Pfam" id="PF00795">
    <property type="entry name" value="CN_hydrolase"/>
    <property type="match status" value="1"/>
</dbReference>
<dbReference type="GO" id="GO:0016787">
    <property type="term" value="F:hydrolase activity"/>
    <property type="evidence" value="ECO:0007669"/>
    <property type="project" value="UniProtKB-KW"/>
</dbReference>
<dbReference type="EC" id="3.5.5.1" evidence="4"/>
<name>A0ABR4GDK9_9EURO</name>
<accession>A0ABR4GDK9</accession>
<sequence length="333" mass="35652">MTATALANKVRVAVTQAEPVWLDLEKTVDKTCTLIAEAATNGAQLLGFGTCLTLNFPITHPLTLTRTHIARPLDPPLATTYIANSLRVPSEQLTRIQNAAAKHKITVVLGFAENIHSSLYISQAIISSSGELLTTRKKLKPTHMERTIFGDAADADACLRSVVDTPVGRVGALACWEHIQPLLKYHTISQREAIHVAAWPPVSGFEGSGAPWSMSAEGTSSVSQTYAIESQSFVLHTTAVLTEAGIERMALQQGGLMNKPGGGASAVFAPDGRKISSDIPGDQEGIIYADLDFEEVARARMLVDVCGHYSRPDLLWLGVEGGRRGCVRGEGAK</sequence>
<dbReference type="InterPro" id="IPR003010">
    <property type="entry name" value="C-N_Hydrolase"/>
</dbReference>
<dbReference type="Proteomes" id="UP001610563">
    <property type="component" value="Unassembled WGS sequence"/>
</dbReference>
<evidence type="ECO:0000256" key="3">
    <source>
        <dbReference type="ARBA" id="ARBA00036406"/>
    </source>
</evidence>
<evidence type="ECO:0000256" key="1">
    <source>
        <dbReference type="ARBA" id="ARBA00008129"/>
    </source>
</evidence>
<evidence type="ECO:0000256" key="4">
    <source>
        <dbReference type="ARBA" id="ARBA00039045"/>
    </source>
</evidence>
<gene>
    <name evidence="6" type="ORF">BJX66DRAFT_323529</name>
</gene>
<dbReference type="PROSITE" id="PS00921">
    <property type="entry name" value="NITRIL_CHT_2"/>
    <property type="match status" value="1"/>
</dbReference>
<dbReference type="PANTHER" id="PTHR46044:SF14">
    <property type="entry name" value="ARYLACETONITRILASE"/>
    <property type="match status" value="1"/>
</dbReference>
<evidence type="ECO:0000256" key="2">
    <source>
        <dbReference type="ARBA" id="ARBA00022801"/>
    </source>
</evidence>